<dbReference type="InterPro" id="IPR015424">
    <property type="entry name" value="PyrdxlP-dep_Trfase"/>
</dbReference>
<evidence type="ECO:0000256" key="6">
    <source>
        <dbReference type="ARBA" id="ARBA00022756"/>
    </source>
</evidence>
<feature type="binding site" evidence="9">
    <location>
        <position position="243"/>
    </location>
    <ligand>
        <name>pyridoxal 5'-phosphate</name>
        <dbReference type="ChEBI" id="CHEBI:597326"/>
    </ligand>
</feature>
<evidence type="ECO:0000313" key="10">
    <source>
        <dbReference type="EMBL" id="RKR03013.1"/>
    </source>
</evidence>
<organism evidence="10 11">
    <name type="scientific">Maricaulis maris</name>
    <dbReference type="NCBI Taxonomy" id="74318"/>
    <lineage>
        <taxon>Bacteria</taxon>
        <taxon>Pseudomonadati</taxon>
        <taxon>Pseudomonadota</taxon>
        <taxon>Alphaproteobacteria</taxon>
        <taxon>Maricaulales</taxon>
        <taxon>Maricaulaceae</taxon>
        <taxon>Maricaulis</taxon>
    </lineage>
</organism>
<protein>
    <recommendedName>
        <fullName evidence="9">Adenosylmethionine-8-amino-7-oxononanoate aminotransferase</fullName>
        <ecNumber evidence="9">2.6.1.62</ecNumber>
    </recommendedName>
    <alternativeName>
        <fullName evidence="9">7,8-diamino-pelargonic acid aminotransferase</fullName>
        <shortName evidence="9">DAPA AT</shortName>
        <shortName evidence="9">DAPA aminotransferase</shortName>
    </alternativeName>
    <alternativeName>
        <fullName evidence="9">7,8-diaminononanoate synthase</fullName>
        <shortName evidence="9">DANS</shortName>
    </alternativeName>
    <alternativeName>
        <fullName evidence="9">Diaminopelargonic acid synthase</fullName>
    </alternativeName>
</protein>
<evidence type="ECO:0000256" key="7">
    <source>
        <dbReference type="ARBA" id="ARBA00022898"/>
    </source>
</evidence>
<dbReference type="InterPro" id="IPR015421">
    <property type="entry name" value="PyrdxlP-dep_Trfase_major"/>
</dbReference>
<dbReference type="UniPathway" id="UPA00078">
    <property type="reaction ID" value="UER00160"/>
</dbReference>
<dbReference type="SUPFAM" id="SSF53383">
    <property type="entry name" value="PLP-dependent transferases"/>
    <property type="match status" value="1"/>
</dbReference>
<evidence type="ECO:0000256" key="8">
    <source>
        <dbReference type="ARBA" id="ARBA00048449"/>
    </source>
</evidence>
<feature type="binding site" evidence="9">
    <location>
        <position position="306"/>
    </location>
    <ligand>
        <name>substrate</name>
    </ligand>
</feature>
<dbReference type="AlphaFoldDB" id="A0A495DK56"/>
<dbReference type="Pfam" id="PF00202">
    <property type="entry name" value="Aminotran_3"/>
    <property type="match status" value="1"/>
</dbReference>
<keyword evidence="9" id="KW-0963">Cytoplasm</keyword>
<comment type="subcellular location">
    <subcellularLocation>
        <location evidence="9">Cytoplasm</location>
    </subcellularLocation>
</comment>
<feature type="binding site" evidence="9">
    <location>
        <position position="272"/>
    </location>
    <ligand>
        <name>substrate</name>
    </ligand>
</feature>
<dbReference type="GO" id="GO:0004015">
    <property type="term" value="F:adenosylmethionine-8-amino-7-oxononanoate transaminase activity"/>
    <property type="evidence" value="ECO:0007669"/>
    <property type="project" value="UniProtKB-UniRule"/>
</dbReference>
<accession>A0A495DK56</accession>
<evidence type="ECO:0000313" key="11">
    <source>
        <dbReference type="Proteomes" id="UP000273675"/>
    </source>
</evidence>
<feature type="binding site" evidence="9">
    <location>
        <position position="56"/>
    </location>
    <ligand>
        <name>substrate</name>
    </ligand>
</feature>
<dbReference type="NCBIfam" id="NF004624">
    <property type="entry name" value="PRK05964.1"/>
    <property type="match status" value="1"/>
</dbReference>
<evidence type="ECO:0000256" key="5">
    <source>
        <dbReference type="ARBA" id="ARBA00022691"/>
    </source>
</evidence>
<dbReference type="CDD" id="cd00610">
    <property type="entry name" value="OAT_like"/>
    <property type="match status" value="1"/>
</dbReference>
<sequence>MTQDADKRGFDPGDHAVWRPYAQMKTTAPALPVVGASGVRLELADGRTLIDGVSSWWTVCHGYCHPHIIDAVKRQLDAVPHVMLGGLTHEPAERLARRLAALAPGDLNHVFFCESGSVSVEIAMKIAVQSFINRGQRGRTKFLAFRGGYHGDTLATMSVCDPEEGMHSLFAGAIARQVIADLPTDPDRLDSLSVILDQQGATLAGVIVEPLVQGAGGMRFHDAATLQALRALCDQHGLPLIFDEIMTGFGRLGTMFAAEKAGVTPDIMTVSKALTGGTLPLAAAIASTRLFETFWDDDAGKALMHGPTYMGNPAACAAANASLDLFEREPRLAQVHAIEAMFAALLPQARDLPGVLDVRWQGAIGVIEMQSLPELDTLKAAFVGAGVWVRPFNNIIYLMPPYVISAEDLQALIEAALRVTEAWARRHFL</sequence>
<dbReference type="PANTHER" id="PTHR42684:SF17">
    <property type="entry name" value="ADENOSYLMETHIONINE-8-AMINO-7-OXONONANOATE AMINOTRANSFERASE"/>
    <property type="match status" value="1"/>
</dbReference>
<evidence type="ECO:0000256" key="3">
    <source>
        <dbReference type="ARBA" id="ARBA00022576"/>
    </source>
</evidence>
<keyword evidence="4 9" id="KW-0808">Transferase</keyword>
<comment type="pathway">
    <text evidence="2 9">Cofactor biosynthesis; biotin biosynthesis; 7,8-diaminononanoate from 8-amino-7-oxononanoate (SAM route): step 1/1.</text>
</comment>
<feature type="binding site" evidence="9">
    <location>
        <position position="149"/>
    </location>
    <ligand>
        <name>substrate</name>
    </ligand>
</feature>
<dbReference type="OrthoDB" id="9801834at2"/>
<dbReference type="Gene3D" id="3.40.640.10">
    <property type="entry name" value="Type I PLP-dependent aspartate aminotransferase-like (Major domain)"/>
    <property type="match status" value="1"/>
</dbReference>
<feature type="site" description="Participates in the substrate recognition with KAPA and in a stacking interaction with the adenine ring of SAM" evidence="9">
    <location>
        <position position="21"/>
    </location>
</feature>
<dbReference type="GO" id="GO:0030170">
    <property type="term" value="F:pyridoxal phosphate binding"/>
    <property type="evidence" value="ECO:0007669"/>
    <property type="project" value="UniProtKB-UniRule"/>
</dbReference>
<evidence type="ECO:0000256" key="9">
    <source>
        <dbReference type="HAMAP-Rule" id="MF_00834"/>
    </source>
</evidence>
<dbReference type="RefSeq" id="WP_121210241.1">
    <property type="nucleotide sequence ID" value="NZ_RBIM01000002.1"/>
</dbReference>
<dbReference type="FunFam" id="3.40.640.10:FF:000004">
    <property type="entry name" value="Acetylornithine aminotransferase"/>
    <property type="match status" value="1"/>
</dbReference>
<dbReference type="Gene3D" id="3.90.1150.10">
    <property type="entry name" value="Aspartate Aminotransferase, domain 1"/>
    <property type="match status" value="1"/>
</dbReference>
<keyword evidence="3 9" id="KW-0032">Aminotransferase</keyword>
<dbReference type="InterPro" id="IPR015422">
    <property type="entry name" value="PyrdxlP-dep_Trfase_small"/>
</dbReference>
<dbReference type="PIRSF" id="PIRSF000521">
    <property type="entry name" value="Transaminase_4ab_Lys_Orn"/>
    <property type="match status" value="1"/>
</dbReference>
<evidence type="ECO:0000256" key="2">
    <source>
        <dbReference type="ARBA" id="ARBA00005063"/>
    </source>
</evidence>
<name>A0A495DK56_9PROT</name>
<evidence type="ECO:0000256" key="4">
    <source>
        <dbReference type="ARBA" id="ARBA00022679"/>
    </source>
</evidence>
<comment type="catalytic activity">
    <reaction evidence="8 9">
        <text>(8S)-8-amino-7-oxononanoate + S-adenosyl-L-methionine = S-adenosyl-4-methylsulfanyl-2-oxobutanoate + (7R,8S)-7,8-diammoniononanoate</text>
        <dbReference type="Rhea" id="RHEA:16861"/>
        <dbReference type="ChEBI" id="CHEBI:16490"/>
        <dbReference type="ChEBI" id="CHEBI:59789"/>
        <dbReference type="ChEBI" id="CHEBI:149468"/>
        <dbReference type="ChEBI" id="CHEBI:149469"/>
        <dbReference type="EC" id="2.6.1.62"/>
    </reaction>
</comment>
<keyword evidence="5 9" id="KW-0949">S-adenosyl-L-methionine</keyword>
<evidence type="ECO:0000256" key="1">
    <source>
        <dbReference type="ARBA" id="ARBA00001933"/>
    </source>
</evidence>
<dbReference type="InterPro" id="IPR005814">
    <property type="entry name" value="Aminotrans_3"/>
</dbReference>
<dbReference type="InterPro" id="IPR049704">
    <property type="entry name" value="Aminotrans_3_PPA_site"/>
</dbReference>
<proteinExistence type="inferred from homology"/>
<dbReference type="InterPro" id="IPR005815">
    <property type="entry name" value="BioA"/>
</dbReference>
<feature type="binding site" evidence="9">
    <location>
        <begin position="307"/>
        <end position="308"/>
    </location>
    <ligand>
        <name>pyridoxal 5'-phosphate</name>
        <dbReference type="ChEBI" id="CHEBI:597326"/>
    </ligand>
</feature>
<dbReference type="HAMAP" id="MF_00834">
    <property type="entry name" value="BioA"/>
    <property type="match status" value="1"/>
</dbReference>
<keyword evidence="7 9" id="KW-0663">Pyridoxal phosphate</keyword>
<dbReference type="GO" id="GO:0005737">
    <property type="term" value="C:cytoplasm"/>
    <property type="evidence" value="ECO:0007669"/>
    <property type="project" value="UniProtKB-SubCell"/>
</dbReference>
<comment type="similarity">
    <text evidence="9">Belongs to the class-III pyridoxal-phosphate-dependent aminotransferase family. BioA subfamily.</text>
</comment>
<dbReference type="PANTHER" id="PTHR42684">
    <property type="entry name" value="ADENOSYLMETHIONINE-8-AMINO-7-OXONONANOATE AMINOTRANSFERASE"/>
    <property type="match status" value="1"/>
</dbReference>
<dbReference type="EC" id="2.6.1.62" evidence="9"/>
<comment type="cofactor">
    <cofactor evidence="1 9">
        <name>pyridoxal 5'-phosphate</name>
        <dbReference type="ChEBI" id="CHEBI:597326"/>
    </cofactor>
</comment>
<feature type="binding site" evidence="9">
    <location>
        <position position="390"/>
    </location>
    <ligand>
        <name>substrate</name>
    </ligand>
</feature>
<dbReference type="NCBIfam" id="TIGR00508">
    <property type="entry name" value="bioA"/>
    <property type="match status" value="1"/>
</dbReference>
<comment type="function">
    <text evidence="9">Catalyzes the transfer of the alpha-amino group from S-adenosyl-L-methionine (SAM) to 7-keto-8-aminopelargonic acid (KAPA) to form 7,8-diaminopelargonic acid (DAPA). It is the only aminotransferase known to utilize SAM as an amino donor.</text>
</comment>
<dbReference type="Proteomes" id="UP000273675">
    <property type="component" value="Unassembled WGS sequence"/>
</dbReference>
<comment type="subunit">
    <text evidence="9">Homodimer.</text>
</comment>
<feature type="binding site" evidence="9">
    <location>
        <begin position="116"/>
        <end position="117"/>
    </location>
    <ligand>
        <name>pyridoxal 5'-phosphate</name>
        <dbReference type="ChEBI" id="CHEBI:597326"/>
    </ligand>
</feature>
<feature type="modified residue" description="N6-(pyridoxal phosphate)lysine" evidence="9">
    <location>
        <position position="272"/>
    </location>
</feature>
<keyword evidence="6 9" id="KW-0093">Biotin biosynthesis</keyword>
<dbReference type="GO" id="GO:0009102">
    <property type="term" value="P:biotin biosynthetic process"/>
    <property type="evidence" value="ECO:0007669"/>
    <property type="project" value="UniProtKB-UniRule"/>
</dbReference>
<dbReference type="PROSITE" id="PS00600">
    <property type="entry name" value="AA_TRANSFER_CLASS_3"/>
    <property type="match status" value="1"/>
</dbReference>
<comment type="caution">
    <text evidence="10">The sequence shown here is derived from an EMBL/GenBank/DDBJ whole genome shotgun (WGS) entry which is preliminary data.</text>
</comment>
<dbReference type="EMBL" id="RBIM01000002">
    <property type="protein sequence ID" value="RKR03013.1"/>
    <property type="molecule type" value="Genomic_DNA"/>
</dbReference>
<reference evidence="10 11" key="1">
    <citation type="submission" date="2018-10" db="EMBL/GenBank/DDBJ databases">
        <title>Genomic Encyclopedia of Type Strains, Phase IV (KMG-IV): sequencing the most valuable type-strain genomes for metagenomic binning, comparative biology and taxonomic classification.</title>
        <authorList>
            <person name="Goeker M."/>
        </authorList>
    </citation>
    <scope>NUCLEOTIDE SEQUENCE [LARGE SCALE GENOMIC DNA]</scope>
    <source>
        <strain evidence="10 11">DSM 4734</strain>
    </source>
</reference>
<gene>
    <name evidence="9" type="primary">bioA</name>
    <name evidence="10" type="ORF">C7435_0959</name>
</gene>